<dbReference type="Gene3D" id="3.40.640.10">
    <property type="entry name" value="Type I PLP-dependent aspartate aminotransferase-like (Major domain)"/>
    <property type="match status" value="1"/>
</dbReference>
<proteinExistence type="inferred from homology"/>
<comment type="similarity">
    <text evidence="2 5">Belongs to the DegT/DnrJ/EryC1 family.</text>
</comment>
<dbReference type="InterPro" id="IPR000653">
    <property type="entry name" value="DegT/StrS_aminotransferase"/>
</dbReference>
<keyword evidence="7" id="KW-1185">Reference proteome</keyword>
<dbReference type="SUPFAM" id="SSF53383">
    <property type="entry name" value="PLP-dependent transferases"/>
    <property type="match status" value="1"/>
</dbReference>
<keyword evidence="1 4" id="KW-0663">Pyridoxal phosphate</keyword>
<dbReference type="InterPro" id="IPR015424">
    <property type="entry name" value="PyrdxlP-dep_Trfase"/>
</dbReference>
<evidence type="ECO:0000256" key="4">
    <source>
        <dbReference type="PIRSR" id="PIRSR000390-2"/>
    </source>
</evidence>
<name>A0A7Z0IQC8_9ACTN</name>
<evidence type="ECO:0000256" key="5">
    <source>
        <dbReference type="RuleBase" id="RU004508"/>
    </source>
</evidence>
<dbReference type="AlphaFoldDB" id="A0A7Z0IQC8"/>
<dbReference type="RefSeq" id="WP_179656389.1">
    <property type="nucleotide sequence ID" value="NZ_JACBZR010000001.1"/>
</dbReference>
<dbReference type="Pfam" id="PF01041">
    <property type="entry name" value="DegT_DnrJ_EryC1"/>
    <property type="match status" value="1"/>
</dbReference>
<dbReference type="GO" id="GO:0008483">
    <property type="term" value="F:transaminase activity"/>
    <property type="evidence" value="ECO:0007669"/>
    <property type="project" value="TreeGrafter"/>
</dbReference>
<feature type="active site" description="Proton acceptor" evidence="3">
    <location>
        <position position="186"/>
    </location>
</feature>
<feature type="modified residue" description="N6-(pyridoxal phosphate)lysine" evidence="4">
    <location>
        <position position="186"/>
    </location>
</feature>
<reference evidence="6 7" key="1">
    <citation type="submission" date="2020-07" db="EMBL/GenBank/DDBJ databases">
        <title>Sequencing the genomes of 1000 actinobacteria strains.</title>
        <authorList>
            <person name="Klenk H.-P."/>
        </authorList>
    </citation>
    <scope>NUCLEOTIDE SEQUENCE [LARGE SCALE GENOMIC DNA]</scope>
    <source>
        <strain evidence="6 7">DSM 26487</strain>
    </source>
</reference>
<dbReference type="GO" id="GO:0030170">
    <property type="term" value="F:pyridoxal phosphate binding"/>
    <property type="evidence" value="ECO:0007669"/>
    <property type="project" value="TreeGrafter"/>
</dbReference>
<evidence type="ECO:0000313" key="6">
    <source>
        <dbReference type="EMBL" id="NYI75696.1"/>
    </source>
</evidence>
<dbReference type="GO" id="GO:0000271">
    <property type="term" value="P:polysaccharide biosynthetic process"/>
    <property type="evidence" value="ECO:0007669"/>
    <property type="project" value="TreeGrafter"/>
</dbReference>
<dbReference type="Gene3D" id="3.90.1150.10">
    <property type="entry name" value="Aspartate Aminotransferase, domain 1"/>
    <property type="match status" value="1"/>
</dbReference>
<organism evidence="6 7">
    <name type="scientific">Nocardioides panzhihuensis</name>
    <dbReference type="NCBI Taxonomy" id="860243"/>
    <lineage>
        <taxon>Bacteria</taxon>
        <taxon>Bacillati</taxon>
        <taxon>Actinomycetota</taxon>
        <taxon>Actinomycetes</taxon>
        <taxon>Propionibacteriales</taxon>
        <taxon>Nocardioidaceae</taxon>
        <taxon>Nocardioides</taxon>
    </lineage>
</organism>
<dbReference type="InterPro" id="IPR015421">
    <property type="entry name" value="PyrdxlP-dep_Trfase_major"/>
</dbReference>
<comment type="caution">
    <text evidence="6">The sequence shown here is derived from an EMBL/GenBank/DDBJ whole genome shotgun (WGS) entry which is preliminary data.</text>
</comment>
<evidence type="ECO:0000256" key="3">
    <source>
        <dbReference type="PIRSR" id="PIRSR000390-1"/>
    </source>
</evidence>
<protein>
    <submittedName>
        <fullName evidence="6">dTDP-4-amino-4,6-dideoxygalactose transaminase</fullName>
    </submittedName>
</protein>
<dbReference type="PANTHER" id="PTHR30244:SF36">
    <property type="entry name" value="3-OXO-GLUCOSE-6-PHOSPHATE:GLUTAMATE AMINOTRANSFERASE"/>
    <property type="match status" value="1"/>
</dbReference>
<dbReference type="PIRSF" id="PIRSF000390">
    <property type="entry name" value="PLP_StrS"/>
    <property type="match status" value="1"/>
</dbReference>
<evidence type="ECO:0000313" key="7">
    <source>
        <dbReference type="Proteomes" id="UP000564496"/>
    </source>
</evidence>
<evidence type="ECO:0000256" key="2">
    <source>
        <dbReference type="ARBA" id="ARBA00037999"/>
    </source>
</evidence>
<dbReference type="EMBL" id="JACBZR010000001">
    <property type="protein sequence ID" value="NYI75696.1"/>
    <property type="molecule type" value="Genomic_DNA"/>
</dbReference>
<gene>
    <name evidence="6" type="ORF">BJ988_000344</name>
</gene>
<sequence length="369" mass="38786">MKVPFVDLGSQQSEIADEVRLGLDHVFERTGFVGGPEVTAFEKAYASFVGAGHCVGVGNGTDALELAMRAVGVRPGGEVIVPANTFIATAEAASRIGALPVPVDVDESQLLIDPAAVERAITPRTQAIVPVHLFGQTAFVEQLLPLASAAGIPVIEDAAQSQGAQRNGRGSGSLTAAAATSFYPGKNLGAAGDAGAVTTSDPEIARTVRLLAAHGSETKYVHEVVGMNSRLDTVQAVVLSAKLARLEKWNELRREAADRYHVLLDGIRGVRLPESAPGNLDVWHLYVVRVADRDRVLEALLEAGIGTGIHYPFPVHLTAAYASLGFGEGSFPVAERAAGEILSLPMFPHLSPEQQEYVAEVLAAAVEHG</sequence>
<dbReference type="CDD" id="cd00616">
    <property type="entry name" value="AHBA_syn"/>
    <property type="match status" value="1"/>
</dbReference>
<dbReference type="PANTHER" id="PTHR30244">
    <property type="entry name" value="TRANSAMINASE"/>
    <property type="match status" value="1"/>
</dbReference>
<evidence type="ECO:0000256" key="1">
    <source>
        <dbReference type="ARBA" id="ARBA00022898"/>
    </source>
</evidence>
<accession>A0A7Z0IQC8</accession>
<dbReference type="Proteomes" id="UP000564496">
    <property type="component" value="Unassembled WGS sequence"/>
</dbReference>
<dbReference type="InterPro" id="IPR015422">
    <property type="entry name" value="PyrdxlP-dep_Trfase_small"/>
</dbReference>